<dbReference type="PIRSF" id="PIRSF038896">
    <property type="entry name" value="NAPE-PLD"/>
    <property type="match status" value="1"/>
</dbReference>
<gene>
    <name evidence="2" type="ORF">Pfl04_40700</name>
</gene>
<dbReference type="RefSeq" id="WP_239075649.1">
    <property type="nucleotide sequence ID" value="NZ_BONU01000035.1"/>
</dbReference>
<protein>
    <submittedName>
        <fullName evidence="2">Zn-dependent hydrolase</fullName>
    </submittedName>
</protein>
<organism evidence="2 3">
    <name type="scientific">Planosporangium flavigriseum</name>
    <dbReference type="NCBI Taxonomy" id="373681"/>
    <lineage>
        <taxon>Bacteria</taxon>
        <taxon>Bacillati</taxon>
        <taxon>Actinomycetota</taxon>
        <taxon>Actinomycetes</taxon>
        <taxon>Micromonosporales</taxon>
        <taxon>Micromonosporaceae</taxon>
        <taxon>Planosporangium</taxon>
    </lineage>
</organism>
<dbReference type="GO" id="GO:0008270">
    <property type="term" value="F:zinc ion binding"/>
    <property type="evidence" value="ECO:0007669"/>
    <property type="project" value="InterPro"/>
</dbReference>
<keyword evidence="2" id="KW-0378">Hydrolase</keyword>
<name>A0A8J3LY42_9ACTN</name>
<feature type="domain" description="Metallo-beta-lactamase" evidence="1">
    <location>
        <begin position="112"/>
        <end position="306"/>
    </location>
</feature>
<dbReference type="Pfam" id="PF12706">
    <property type="entry name" value="Lactamase_B_2"/>
    <property type="match status" value="1"/>
</dbReference>
<proteinExistence type="predicted"/>
<reference evidence="2" key="1">
    <citation type="submission" date="2021-01" db="EMBL/GenBank/DDBJ databases">
        <title>Whole genome shotgun sequence of Planosporangium flavigriseum NBRC 105377.</title>
        <authorList>
            <person name="Komaki H."/>
            <person name="Tamura T."/>
        </authorList>
    </citation>
    <scope>NUCLEOTIDE SEQUENCE</scope>
    <source>
        <strain evidence="2">NBRC 105377</strain>
    </source>
</reference>
<dbReference type="Proteomes" id="UP000653674">
    <property type="component" value="Unassembled WGS sequence"/>
</dbReference>
<comment type="caution">
    <text evidence="2">The sequence shown here is derived from an EMBL/GenBank/DDBJ whole genome shotgun (WGS) entry which is preliminary data.</text>
</comment>
<evidence type="ECO:0000313" key="2">
    <source>
        <dbReference type="EMBL" id="GIG75666.1"/>
    </source>
</evidence>
<dbReference type="PANTHER" id="PTHR15032:SF4">
    <property type="entry name" value="N-ACYL-PHOSPHATIDYLETHANOLAMINE-HYDROLYZING PHOSPHOLIPASE D"/>
    <property type="match status" value="1"/>
</dbReference>
<dbReference type="SUPFAM" id="SSF56281">
    <property type="entry name" value="Metallo-hydrolase/oxidoreductase"/>
    <property type="match status" value="1"/>
</dbReference>
<keyword evidence="3" id="KW-1185">Reference proteome</keyword>
<dbReference type="SMART" id="SM00849">
    <property type="entry name" value="Lactamase_B"/>
    <property type="match status" value="1"/>
</dbReference>
<sequence length="372" mass="40975">MGEAGRRWARRLATTAVVAAAGAWALRDVRDALGAPPSGTRADRIRRSPQFRDGAFHNPVAAQVTPTETTVQLLGKLLRDRHRRRPSAAVPLVSADDAAPLPTGGLHVTWYGHSSALVEIEGRRVLFDPIWSERCSPSPRLGPRRLHPAPIPLDRLPRIDAIVISHDHYDHLDMATVRALWRTQSAPFLVPLGVGAHLERWGVPQARIIELDWDETADVAGLRLTSTAARHFSGRGLTRNNTLWTSWVVAGPTRRVFYSGDSGYFDGYAAVGAAHGPFDVALIQIGAYGDAWPDIHMTPEEGVTAHLDVRADLLIPLHWGTFNLAFHDWSEPADRVWQEAKARGVRLAVPRPGERVDVDDPPPVDGWWQAIA</sequence>
<dbReference type="Gene3D" id="3.60.15.10">
    <property type="entry name" value="Ribonuclease Z/Hydroxyacylglutathione hydrolase-like"/>
    <property type="match status" value="1"/>
</dbReference>
<dbReference type="PANTHER" id="PTHR15032">
    <property type="entry name" value="N-ACYL-PHOSPHATIDYLETHANOLAMINE-HYDROLYZING PHOSPHOLIPASE D"/>
    <property type="match status" value="1"/>
</dbReference>
<dbReference type="InterPro" id="IPR001279">
    <property type="entry name" value="Metallo-B-lactamas"/>
</dbReference>
<evidence type="ECO:0000313" key="3">
    <source>
        <dbReference type="Proteomes" id="UP000653674"/>
    </source>
</evidence>
<dbReference type="GO" id="GO:0005737">
    <property type="term" value="C:cytoplasm"/>
    <property type="evidence" value="ECO:0007669"/>
    <property type="project" value="TreeGrafter"/>
</dbReference>
<evidence type="ECO:0000259" key="1">
    <source>
        <dbReference type="SMART" id="SM00849"/>
    </source>
</evidence>
<accession>A0A8J3LY42</accession>
<dbReference type="GO" id="GO:0070290">
    <property type="term" value="F:N-acylphosphatidylethanolamine-specific phospholipase D activity"/>
    <property type="evidence" value="ECO:0007669"/>
    <property type="project" value="InterPro"/>
</dbReference>
<dbReference type="EMBL" id="BONU01000035">
    <property type="protein sequence ID" value="GIG75666.1"/>
    <property type="molecule type" value="Genomic_DNA"/>
</dbReference>
<dbReference type="InterPro" id="IPR036866">
    <property type="entry name" value="RibonucZ/Hydroxyglut_hydro"/>
</dbReference>
<dbReference type="InterPro" id="IPR024884">
    <property type="entry name" value="NAPE-PLD"/>
</dbReference>
<dbReference type="AlphaFoldDB" id="A0A8J3LY42"/>